<dbReference type="PANTHER" id="PTHR43095:SF3">
    <property type="entry name" value="L-XYLULOSE_3-KETO-L-GULONATE KINASE"/>
    <property type="match status" value="1"/>
</dbReference>
<comment type="similarity">
    <text evidence="1">Belongs to the FGGY kinase family.</text>
</comment>
<protein>
    <submittedName>
        <fullName evidence="6">Carbohydrate kinase</fullName>
    </submittedName>
</protein>
<evidence type="ECO:0000256" key="1">
    <source>
        <dbReference type="ARBA" id="ARBA00009156"/>
    </source>
</evidence>
<dbReference type="Pfam" id="PF02782">
    <property type="entry name" value="FGGY_C"/>
    <property type="match status" value="1"/>
</dbReference>
<feature type="domain" description="Carbohydrate kinase FGGY N-terminal" evidence="4">
    <location>
        <begin position="4"/>
        <end position="251"/>
    </location>
</feature>
<dbReference type="InterPro" id="IPR043129">
    <property type="entry name" value="ATPase_NBD"/>
</dbReference>
<dbReference type="InterPro" id="IPR018485">
    <property type="entry name" value="FGGY_C"/>
</dbReference>
<keyword evidence="3 6" id="KW-0418">Kinase</keyword>
<keyword evidence="7" id="KW-1185">Reference proteome</keyword>
<keyword evidence="2" id="KW-0808">Transferase</keyword>
<dbReference type="InterPro" id="IPR050406">
    <property type="entry name" value="FGGY_Carb_Kinase"/>
</dbReference>
<dbReference type="Gene3D" id="3.30.420.40">
    <property type="match status" value="2"/>
</dbReference>
<dbReference type="EMBL" id="JACOOS010000017">
    <property type="protein sequence ID" value="MBC5678526.1"/>
    <property type="molecule type" value="Genomic_DNA"/>
</dbReference>
<gene>
    <name evidence="6" type="ORF">H8S22_13265</name>
</gene>
<dbReference type="PIRSF" id="PIRSF000538">
    <property type="entry name" value="GlpK"/>
    <property type="match status" value="1"/>
</dbReference>
<dbReference type="SUPFAM" id="SSF53067">
    <property type="entry name" value="Actin-like ATPase domain"/>
    <property type="match status" value="2"/>
</dbReference>
<evidence type="ECO:0000259" key="4">
    <source>
        <dbReference type="Pfam" id="PF00370"/>
    </source>
</evidence>
<dbReference type="Pfam" id="PF00370">
    <property type="entry name" value="FGGY_N"/>
    <property type="match status" value="1"/>
</dbReference>
<reference evidence="6 7" key="1">
    <citation type="submission" date="2020-08" db="EMBL/GenBank/DDBJ databases">
        <title>Genome public.</title>
        <authorList>
            <person name="Liu C."/>
            <person name="Sun Q."/>
        </authorList>
    </citation>
    <scope>NUCLEOTIDE SEQUENCE [LARGE SCALE GENOMIC DNA]</scope>
    <source>
        <strain evidence="6 7">NSJ-7</strain>
    </source>
</reference>
<evidence type="ECO:0000313" key="6">
    <source>
        <dbReference type="EMBL" id="MBC5678526.1"/>
    </source>
</evidence>
<comment type="caution">
    <text evidence="6">The sequence shown here is derived from an EMBL/GenBank/DDBJ whole genome shotgun (WGS) entry which is preliminary data.</text>
</comment>
<evidence type="ECO:0000256" key="3">
    <source>
        <dbReference type="ARBA" id="ARBA00022777"/>
    </source>
</evidence>
<evidence type="ECO:0000256" key="2">
    <source>
        <dbReference type="ARBA" id="ARBA00022679"/>
    </source>
</evidence>
<dbReference type="GO" id="GO:0016301">
    <property type="term" value="F:kinase activity"/>
    <property type="evidence" value="ECO:0007669"/>
    <property type="project" value="UniProtKB-KW"/>
</dbReference>
<proteinExistence type="inferred from homology"/>
<evidence type="ECO:0000259" key="5">
    <source>
        <dbReference type="Pfam" id="PF02782"/>
    </source>
</evidence>
<accession>A0ABR7FVR3</accession>
<dbReference type="Proteomes" id="UP000635828">
    <property type="component" value="Unassembled WGS sequence"/>
</dbReference>
<evidence type="ECO:0000313" key="7">
    <source>
        <dbReference type="Proteomes" id="UP000635828"/>
    </source>
</evidence>
<name>A0ABR7FVR3_9FIRM</name>
<sequence>MAEYLIGIDAGCTSSKAVIFDTDGRIIASAATPSMRFKKRRADFEEFDVNELWNLVSGTIKESIQKAKIDPSLIRGIGVTSFGNGVVFLDKDGNSIAPGCFSQDYRANEILEKYKKEGTYDKINNIIKGTLWAGQPAPILRWYKENDRETYDKIGGFFTFKDYLMYRLTGVFATDLDCIGGSALLDMETMEYSRELMELFGIPELYDVLPKLAEPTEIIGCVTEEAAKLTGLKVGTPVVAGMMDILACLVGAGATGGGVYTAVAGSWCINETHSERIIPGASANMPYLHKGEYLNCSYTGASGSNYEWFIHTLGDKAKVEAEKRDVSIFDVLNELISEVRPEDAKVIFSPFVAQPSIHPNAKANFIGIDQNTSYAEICYSVAEGVAYIHKYHVDFLKNAGLPLDTIRLTGGIARSKVWKQIFADVLQVPIVGVDCEETGALGSAIVAGIGAGVYSNYEEAFNRAVKTKAPVMPRLEKYPCYEKRYAEWTNINEMMKEYWNYK</sequence>
<dbReference type="InterPro" id="IPR000577">
    <property type="entry name" value="Carb_kinase_FGGY"/>
</dbReference>
<dbReference type="RefSeq" id="WP_095142953.1">
    <property type="nucleotide sequence ID" value="NZ_JACOOS010000017.1"/>
</dbReference>
<dbReference type="CDD" id="cd07802">
    <property type="entry name" value="ASKHA_NBD_FGGY_EcLyxK-like"/>
    <property type="match status" value="1"/>
</dbReference>
<organism evidence="6 7">
    <name type="scientific">Anaerostipes hominis</name>
    <name type="common">ex Liu et al. 2021</name>
    <dbReference type="NCBI Taxonomy" id="2763018"/>
    <lineage>
        <taxon>Bacteria</taxon>
        <taxon>Bacillati</taxon>
        <taxon>Bacillota</taxon>
        <taxon>Clostridia</taxon>
        <taxon>Lachnospirales</taxon>
        <taxon>Lachnospiraceae</taxon>
        <taxon>Anaerostipes</taxon>
    </lineage>
</organism>
<dbReference type="InterPro" id="IPR018484">
    <property type="entry name" value="FGGY_N"/>
</dbReference>
<feature type="domain" description="Carbohydrate kinase FGGY C-terminal" evidence="5">
    <location>
        <begin position="262"/>
        <end position="450"/>
    </location>
</feature>
<dbReference type="PANTHER" id="PTHR43095">
    <property type="entry name" value="SUGAR KINASE"/>
    <property type="match status" value="1"/>
</dbReference>